<protein>
    <submittedName>
        <fullName evidence="15">Tyrosine-protein phosphatase Lar-like</fullName>
    </submittedName>
</protein>
<evidence type="ECO:0000256" key="1">
    <source>
        <dbReference type="ARBA" id="ARBA00004167"/>
    </source>
</evidence>
<feature type="domain" description="Tyrosine-protein phosphatase" evidence="12">
    <location>
        <begin position="963"/>
        <end position="1072"/>
    </location>
</feature>
<feature type="domain" description="Fibronectin type-III" evidence="14">
    <location>
        <begin position="1076"/>
        <end position="1167"/>
    </location>
</feature>
<evidence type="ECO:0000259" key="12">
    <source>
        <dbReference type="PROSITE" id="PS50055"/>
    </source>
</evidence>
<evidence type="ECO:0000256" key="10">
    <source>
        <dbReference type="SAM" id="MobiDB-lite"/>
    </source>
</evidence>
<feature type="transmembrane region" description="Helical" evidence="11">
    <location>
        <begin position="535"/>
        <end position="559"/>
    </location>
</feature>
<keyword evidence="8 11" id="KW-0472">Membrane</keyword>
<dbReference type="Pfam" id="PF00102">
    <property type="entry name" value="Y_phosphatase"/>
    <property type="match status" value="2"/>
</dbReference>
<dbReference type="PROSITE" id="PS50056">
    <property type="entry name" value="TYR_PHOSPHATASE_2"/>
    <property type="match status" value="1"/>
</dbReference>
<accession>A0AA35WMC9</accession>
<feature type="region of interest" description="Disordered" evidence="10">
    <location>
        <begin position="612"/>
        <end position="632"/>
    </location>
</feature>
<dbReference type="PRINTS" id="PR00700">
    <property type="entry name" value="PRTYPHPHTASE"/>
</dbReference>
<dbReference type="SMART" id="SM00404">
    <property type="entry name" value="PTPc_motif"/>
    <property type="match status" value="2"/>
</dbReference>
<feature type="domain" description="Tyrosine-protein phosphatase" evidence="12">
    <location>
        <begin position="694"/>
        <end position="924"/>
    </location>
</feature>
<keyword evidence="6" id="KW-0904">Protein phosphatase</keyword>
<reference evidence="15" key="1">
    <citation type="submission" date="2023-03" db="EMBL/GenBank/DDBJ databases">
        <authorList>
            <person name="Steffen K."/>
            <person name="Cardenas P."/>
        </authorList>
    </citation>
    <scope>NUCLEOTIDE SEQUENCE</scope>
</reference>
<dbReference type="PRINTS" id="PR00014">
    <property type="entry name" value="FNTYPEIII"/>
</dbReference>
<dbReference type="EMBL" id="CASHTH010001737">
    <property type="protein sequence ID" value="CAI8019242.1"/>
    <property type="molecule type" value="Genomic_DNA"/>
</dbReference>
<dbReference type="FunFam" id="2.60.40.10:FF:000028">
    <property type="entry name" value="Neuronal cell adhesion molecule"/>
    <property type="match status" value="1"/>
</dbReference>
<dbReference type="SUPFAM" id="SSF49265">
    <property type="entry name" value="Fibronectin type III"/>
    <property type="match status" value="5"/>
</dbReference>
<dbReference type="InterPro" id="IPR050713">
    <property type="entry name" value="RTP_Phos/Ushers"/>
</dbReference>
<dbReference type="GO" id="GO:0004725">
    <property type="term" value="F:protein tyrosine phosphatase activity"/>
    <property type="evidence" value="ECO:0007669"/>
    <property type="project" value="InterPro"/>
</dbReference>
<keyword evidence="16" id="KW-1185">Reference proteome</keyword>
<feature type="domain" description="Fibronectin type-III" evidence="14">
    <location>
        <begin position="430"/>
        <end position="524"/>
    </location>
</feature>
<dbReference type="InterPro" id="IPR013783">
    <property type="entry name" value="Ig-like_fold"/>
</dbReference>
<evidence type="ECO:0000256" key="2">
    <source>
        <dbReference type="ARBA" id="ARBA00022692"/>
    </source>
</evidence>
<feature type="domain" description="Fibronectin type-III" evidence="14">
    <location>
        <begin position="1270"/>
        <end position="1349"/>
    </location>
</feature>
<sequence length="1349" mass="147696">GNESVLNNPVTSTYTHTLTVTGTLVGGNYTCTVSNNKPSSKSSSITVSFPVPSNLMLEQNNETSINVSWSPPLQSANITGYRVFWTQCASSDCINQTVITSSTNEILTGLMEGQCYSVSVVRVSCLPSDTATRNITLVTNPGNISIDVVSTYSHGFSLLVNLSNYVENGIYRIMTNVTLLRFLHCNNGLEGSNVTYQTYDVNPMNLIITGLVPNSKYNMTVVVGNALGSRKQSFSNQTQPAAPSAPPQDIVAVNQTLFTITISWQPVDCAHQNGNITGYEIRYRKKDSVNTEAVSDRVIMGADYTLTDLQPSTTYLIQVAANNTAGRGVFGSISASTLFEVHVISTTSTSINISWPEVDYEVLITWISTLSSHCTQNINQSLKNDSVNGQASYVIDGLKVFTEYNITLCINGSISTFKTVVTNATAPSASPKGMSWEGSSSTTIAIKWGPVPCADRNGNITSYVVMFRENGKEMFHNETTTGGDMEFTITGLEPSTEYEIKVAAFTVAVGPFTNESLFASTTADTREGGSNVGGVVAGVIVSVLFLIGATLGIIAAIWLMRRKKSTMKGLFSMGHFKVMRKQSTLPHSRDTQDISLDQLSTGGSLAGVQLSSEKDEVKTHLQSHSDSPSQQPAAVQAIPYLSYLADEEVEEEVEEEAHPVPKPSGKFHARPVPLPVALFGSNVEKKHTNNNQPFMTEFEALGDGEGKTVTVARTPRNKKKNRFANISPYDDNRVILSPLGDLTNEYINASHVDGFSKPKKFIAAQGPIPSCIVDFWRMVWQEKVITNLVEGKKTKCEQYWPSSGSQDFGPFHVSITHQLTLADYTIRTLSVELSGKTRKVTHFHYTAWPNHGVPDYATSILTSIRCAGVGRTGTFIAIDHVLEQRETEGVVDIPGVVLKLRQQRTKMVQTLDQYIFIHDAILESVTCGDTEIEAGDLRKRLAQLKTKDESGRSGLDLQFAEVCYQYWPGKRAQAYGEFRVELLSEGWKSGSLYRNFSDQQAKFATAHQVWQFHIPEWSSDYQWCGDVNAMVSVIEEVSKVQRKSGNHPIVVHGLNTVSRSAIFCGVATTIERSQSPPFNLTLEQNNETSINASWSPPLQSANITGYRVFWTQCASSDCINQTVINSSTVETLTGLMAGQCYSVSVVSVSDLPSDTATRNITFVTNPGNISIDVVSTSHGFSLMINLSNYVENGIYRIMTYVTWLRFLHCNNGLGGSNMTDQAYDLNPMNLSITGLVPNSEYNMTVVVGNALGSKTQSFSNQTQPAAPSAPPQDIVAVNQTLFTITISWQPVDCAHQNGNITGYEIRYRKKDGGNTKAVSDSTICISKRNVMGRKFIDNHRYKMGSCAMC</sequence>
<dbReference type="GO" id="GO:0016020">
    <property type="term" value="C:membrane"/>
    <property type="evidence" value="ECO:0007669"/>
    <property type="project" value="UniProtKB-SubCell"/>
</dbReference>
<keyword evidence="5" id="KW-0378">Hydrolase</keyword>
<dbReference type="PANTHER" id="PTHR46957:SF3">
    <property type="entry name" value="CYTOKINE RECEPTOR"/>
    <property type="match status" value="1"/>
</dbReference>
<evidence type="ECO:0000256" key="8">
    <source>
        <dbReference type="ARBA" id="ARBA00023136"/>
    </source>
</evidence>
<evidence type="ECO:0000259" key="13">
    <source>
        <dbReference type="PROSITE" id="PS50056"/>
    </source>
</evidence>
<organism evidence="15 16">
    <name type="scientific">Geodia barretti</name>
    <name type="common">Barrett's horny sponge</name>
    <dbReference type="NCBI Taxonomy" id="519541"/>
    <lineage>
        <taxon>Eukaryota</taxon>
        <taxon>Metazoa</taxon>
        <taxon>Porifera</taxon>
        <taxon>Demospongiae</taxon>
        <taxon>Heteroscleromorpha</taxon>
        <taxon>Tetractinellida</taxon>
        <taxon>Astrophorina</taxon>
        <taxon>Geodiidae</taxon>
        <taxon>Geodia</taxon>
    </lineage>
</organism>
<feature type="compositionally biased region" description="Polar residues" evidence="10">
    <location>
        <begin position="620"/>
        <end position="632"/>
    </location>
</feature>
<dbReference type="InterPro" id="IPR000387">
    <property type="entry name" value="Tyr_Pase_dom"/>
</dbReference>
<evidence type="ECO:0000256" key="11">
    <source>
        <dbReference type="SAM" id="Phobius"/>
    </source>
</evidence>
<feature type="domain" description="Fibronectin type-III" evidence="14">
    <location>
        <begin position="51"/>
        <end position="142"/>
    </location>
</feature>
<evidence type="ECO:0000256" key="3">
    <source>
        <dbReference type="ARBA" id="ARBA00022729"/>
    </source>
</evidence>
<keyword evidence="7 11" id="KW-1133">Transmembrane helix</keyword>
<dbReference type="SMART" id="SM00060">
    <property type="entry name" value="FN3"/>
    <property type="match status" value="7"/>
</dbReference>
<evidence type="ECO:0000313" key="16">
    <source>
        <dbReference type="Proteomes" id="UP001174909"/>
    </source>
</evidence>
<feature type="non-terminal residue" evidence="15">
    <location>
        <position position="1"/>
    </location>
</feature>
<keyword evidence="4" id="KW-0677">Repeat</keyword>
<dbReference type="InterPro" id="IPR036116">
    <property type="entry name" value="FN3_sf"/>
</dbReference>
<evidence type="ECO:0000256" key="5">
    <source>
        <dbReference type="ARBA" id="ARBA00022801"/>
    </source>
</evidence>
<evidence type="ECO:0000259" key="14">
    <source>
        <dbReference type="PROSITE" id="PS50853"/>
    </source>
</evidence>
<proteinExistence type="predicted"/>
<dbReference type="Gene3D" id="2.60.40.10">
    <property type="entry name" value="Immunoglobulins"/>
    <property type="match status" value="5"/>
</dbReference>
<dbReference type="InterPro" id="IPR003961">
    <property type="entry name" value="FN3_dom"/>
</dbReference>
<evidence type="ECO:0000256" key="7">
    <source>
        <dbReference type="ARBA" id="ARBA00022989"/>
    </source>
</evidence>
<dbReference type="CDD" id="cd00063">
    <property type="entry name" value="FN3"/>
    <property type="match status" value="5"/>
</dbReference>
<dbReference type="InterPro" id="IPR000242">
    <property type="entry name" value="PTP_cat"/>
</dbReference>
<keyword evidence="2 11" id="KW-0812">Transmembrane</keyword>
<dbReference type="Pfam" id="PF00041">
    <property type="entry name" value="fn3"/>
    <property type="match status" value="5"/>
</dbReference>
<name>A0AA35WMC9_GEOBA</name>
<evidence type="ECO:0000256" key="4">
    <source>
        <dbReference type="ARBA" id="ARBA00022737"/>
    </source>
</evidence>
<feature type="domain" description="Fibronectin type-III" evidence="14">
    <location>
        <begin position="246"/>
        <end position="344"/>
    </location>
</feature>
<dbReference type="Gene3D" id="3.90.190.10">
    <property type="entry name" value="Protein tyrosine phosphatase superfamily"/>
    <property type="match status" value="2"/>
</dbReference>
<keyword evidence="3" id="KW-0732">Signal</keyword>
<dbReference type="PROSITE" id="PS50853">
    <property type="entry name" value="FN3"/>
    <property type="match status" value="5"/>
</dbReference>
<evidence type="ECO:0000313" key="15">
    <source>
        <dbReference type="EMBL" id="CAI8019242.1"/>
    </source>
</evidence>
<comment type="subcellular location">
    <subcellularLocation>
        <location evidence="1">Membrane</location>
        <topology evidence="1">Single-pass membrane protein</topology>
    </subcellularLocation>
</comment>
<evidence type="ECO:0000256" key="9">
    <source>
        <dbReference type="ARBA" id="ARBA00023180"/>
    </source>
</evidence>
<dbReference type="PANTHER" id="PTHR46957">
    <property type="entry name" value="CYTOKINE RECEPTOR"/>
    <property type="match status" value="1"/>
</dbReference>
<keyword evidence="9" id="KW-0325">Glycoprotein</keyword>
<dbReference type="PROSITE" id="PS50055">
    <property type="entry name" value="TYR_PHOSPHATASE_PTP"/>
    <property type="match status" value="2"/>
</dbReference>
<gene>
    <name evidence="15" type="ORF">GBAR_LOCUS11586</name>
</gene>
<dbReference type="SUPFAM" id="SSF52799">
    <property type="entry name" value="(Phosphotyrosine protein) phosphatases II"/>
    <property type="match status" value="2"/>
</dbReference>
<dbReference type="InterPro" id="IPR003595">
    <property type="entry name" value="Tyr_Pase_cat"/>
</dbReference>
<feature type="domain" description="Tyrosine specific protein phosphatases" evidence="13">
    <location>
        <begin position="867"/>
        <end position="915"/>
    </location>
</feature>
<dbReference type="Proteomes" id="UP001174909">
    <property type="component" value="Unassembled WGS sequence"/>
</dbReference>
<dbReference type="InterPro" id="IPR029021">
    <property type="entry name" value="Prot-tyrosine_phosphatase-like"/>
</dbReference>
<comment type="caution">
    <text evidence="15">The sequence shown here is derived from an EMBL/GenBank/DDBJ whole genome shotgun (WGS) entry which is preliminary data.</text>
</comment>
<evidence type="ECO:0000256" key="6">
    <source>
        <dbReference type="ARBA" id="ARBA00022912"/>
    </source>
</evidence>
<dbReference type="SMART" id="SM00194">
    <property type="entry name" value="PTPc"/>
    <property type="match status" value="1"/>
</dbReference>